<name>A0AA43QXX2_9LECA</name>
<comment type="caution">
    <text evidence="2">The sequence shown here is derived from an EMBL/GenBank/DDBJ whole genome shotgun (WGS) entry which is preliminary data.</text>
</comment>
<gene>
    <name evidence="2" type="ORF">OHK93_005210</name>
</gene>
<evidence type="ECO:0000313" key="2">
    <source>
        <dbReference type="EMBL" id="MDI1493421.1"/>
    </source>
</evidence>
<reference evidence="2" key="1">
    <citation type="journal article" date="2023" name="Genome Biol. Evol.">
        <title>First Whole Genome Sequence and Flow Cytometry Genome Size Data for the Lichen-Forming Fungus Ramalina farinacea (Ascomycota).</title>
        <authorList>
            <person name="Llewellyn T."/>
            <person name="Mian S."/>
            <person name="Hill R."/>
            <person name="Leitch I.J."/>
            <person name="Gaya E."/>
        </authorList>
    </citation>
    <scope>NUCLEOTIDE SEQUENCE</scope>
    <source>
        <strain evidence="2">LIQ254RAFAR</strain>
    </source>
</reference>
<evidence type="ECO:0000256" key="1">
    <source>
        <dbReference type="SAM" id="MobiDB-lite"/>
    </source>
</evidence>
<feature type="compositionally biased region" description="Basic and acidic residues" evidence="1">
    <location>
        <begin position="1"/>
        <end position="12"/>
    </location>
</feature>
<evidence type="ECO:0000313" key="3">
    <source>
        <dbReference type="Proteomes" id="UP001161017"/>
    </source>
</evidence>
<sequence length="162" mass="18351">MQLTKENLKRLNPEASSPISSTWSESEGDTEIVVSEGSTRIIATGDVFTREVLNGNNHFIDDGTGREVGEDLIRDARRVVEGGRHSAMRKETQKYRGEIRTATNLTFLVKLWESLLGQTRRVEKKRETTDENESCEGTLMEGEPWARESYIFALSKERLSLS</sequence>
<feature type="region of interest" description="Disordered" evidence="1">
    <location>
        <begin position="1"/>
        <end position="28"/>
    </location>
</feature>
<feature type="compositionally biased region" description="Low complexity" evidence="1">
    <location>
        <begin position="14"/>
        <end position="25"/>
    </location>
</feature>
<protein>
    <submittedName>
        <fullName evidence="2">Uncharacterized protein</fullName>
    </submittedName>
</protein>
<accession>A0AA43QXX2</accession>
<dbReference type="Proteomes" id="UP001161017">
    <property type="component" value="Unassembled WGS sequence"/>
</dbReference>
<dbReference type="AlphaFoldDB" id="A0AA43QXX2"/>
<keyword evidence="3" id="KW-1185">Reference proteome</keyword>
<dbReference type="EMBL" id="JAPUFD010000026">
    <property type="protein sequence ID" value="MDI1493421.1"/>
    <property type="molecule type" value="Genomic_DNA"/>
</dbReference>
<organism evidence="2 3">
    <name type="scientific">Ramalina farinacea</name>
    <dbReference type="NCBI Taxonomy" id="258253"/>
    <lineage>
        <taxon>Eukaryota</taxon>
        <taxon>Fungi</taxon>
        <taxon>Dikarya</taxon>
        <taxon>Ascomycota</taxon>
        <taxon>Pezizomycotina</taxon>
        <taxon>Lecanoromycetes</taxon>
        <taxon>OSLEUM clade</taxon>
        <taxon>Lecanoromycetidae</taxon>
        <taxon>Lecanorales</taxon>
        <taxon>Lecanorineae</taxon>
        <taxon>Ramalinaceae</taxon>
        <taxon>Ramalina</taxon>
    </lineage>
</organism>
<proteinExistence type="predicted"/>